<reference evidence="1 2" key="1">
    <citation type="submission" date="2016-08" db="EMBL/GenBank/DDBJ databases">
        <title>Complete genome sequence of Streptomyces agglomeratus strain 6-3-2, a novel anti-MRSA actinomycete isolated from Wuli of Tebit, China.</title>
        <authorList>
            <person name="Chen X."/>
        </authorList>
    </citation>
    <scope>NUCLEOTIDE SEQUENCE [LARGE SCALE GENOMIC DNA]</scope>
    <source>
        <strain evidence="1 2">6-3-2</strain>
    </source>
</reference>
<evidence type="ECO:0008006" key="3">
    <source>
        <dbReference type="Google" id="ProtNLM"/>
    </source>
</evidence>
<comment type="caution">
    <text evidence="1">The sequence shown here is derived from an EMBL/GenBank/DDBJ whole genome shotgun (WGS) entry which is preliminary data.</text>
</comment>
<gene>
    <name evidence="1" type="ORF">AS594_07835</name>
</gene>
<dbReference type="AlphaFoldDB" id="A0A1E5P4E6"/>
<proteinExistence type="predicted"/>
<evidence type="ECO:0000313" key="1">
    <source>
        <dbReference type="EMBL" id="OEJ24416.1"/>
    </source>
</evidence>
<protein>
    <recommendedName>
        <fullName evidence="3">YCII-related domain-containing protein</fullName>
    </recommendedName>
</protein>
<evidence type="ECO:0000313" key="2">
    <source>
        <dbReference type="Proteomes" id="UP000095759"/>
    </source>
</evidence>
<dbReference type="EMBL" id="MEHJ01000001">
    <property type="protein sequence ID" value="OEJ24416.1"/>
    <property type="molecule type" value="Genomic_DNA"/>
</dbReference>
<organism evidence="1 2">
    <name type="scientific">Streptomyces agglomeratus</name>
    <dbReference type="NCBI Taxonomy" id="285458"/>
    <lineage>
        <taxon>Bacteria</taxon>
        <taxon>Bacillati</taxon>
        <taxon>Actinomycetota</taxon>
        <taxon>Actinomycetes</taxon>
        <taxon>Kitasatosporales</taxon>
        <taxon>Streptomycetaceae</taxon>
        <taxon>Streptomyces</taxon>
    </lineage>
</organism>
<sequence>MYLVHIHLVPHPRGDLLPDCTRAAITAAAADIAEVVHIALHPDAKPGPVIGVYLAFDSLRAAEAAALDIWDAARCRHAYLRNWELVRAEVPIMPIMPGYDG</sequence>
<dbReference type="Proteomes" id="UP000095759">
    <property type="component" value="Unassembled WGS sequence"/>
</dbReference>
<keyword evidence="2" id="KW-1185">Reference proteome</keyword>
<accession>A0A1E5P4E6</accession>
<name>A0A1E5P4E6_9ACTN</name>